<dbReference type="GO" id="GO:0051959">
    <property type="term" value="F:dynein light intermediate chain binding"/>
    <property type="evidence" value="ECO:0007669"/>
    <property type="project" value="InterPro"/>
</dbReference>
<name>A0A4C2A5R0_EUMVA</name>
<protein>
    <submittedName>
        <fullName evidence="2">Dynein heavy chain 5, axonemal</fullName>
    </submittedName>
</protein>
<dbReference type="GO" id="GO:0045505">
    <property type="term" value="F:dynein intermediate chain binding"/>
    <property type="evidence" value="ECO:0007669"/>
    <property type="project" value="InterPro"/>
</dbReference>
<keyword evidence="3" id="KW-1185">Reference proteome</keyword>
<reference evidence="2 3" key="1">
    <citation type="journal article" date="2019" name="Commun. Biol.">
        <title>The bagworm genome reveals a unique fibroin gene that provides high tensile strength.</title>
        <authorList>
            <person name="Kono N."/>
            <person name="Nakamura H."/>
            <person name="Ohtoshi R."/>
            <person name="Tomita M."/>
            <person name="Numata K."/>
            <person name="Arakawa K."/>
        </authorList>
    </citation>
    <scope>NUCLEOTIDE SEQUENCE [LARGE SCALE GENOMIC DNA]</scope>
</reference>
<dbReference type="InterPro" id="IPR004273">
    <property type="entry name" value="Dynein_heavy_D6_P-loop"/>
</dbReference>
<dbReference type="OrthoDB" id="6755844at2759"/>
<dbReference type="STRING" id="151549.A0A4C2A5R0"/>
<sequence length="120" mass="13376">MIASDPDSAHDLHHRPGLRCTSKFDFLEIIPDKQTDTYMIVRSYYILNIIENDSLGPEYGEGRILNLEATWEESEPRTPLICTLSIGSDPSAQIASLAKSKEIQLKAVSMGQGQEIVARK</sequence>
<dbReference type="Pfam" id="PF03028">
    <property type="entry name" value="Dynein_heavy"/>
    <property type="match status" value="1"/>
</dbReference>
<proteinExistence type="predicted"/>
<evidence type="ECO:0000313" key="2">
    <source>
        <dbReference type="EMBL" id="GBP94237.1"/>
    </source>
</evidence>
<dbReference type="AlphaFoldDB" id="A0A4C2A5R0"/>
<dbReference type="Gene3D" id="3.40.50.300">
    <property type="entry name" value="P-loop containing nucleotide triphosphate hydrolases"/>
    <property type="match status" value="1"/>
</dbReference>
<dbReference type="PANTHER" id="PTHR46961">
    <property type="entry name" value="DYNEIN HEAVY CHAIN 1, AXONEMAL-LIKE PROTEIN"/>
    <property type="match status" value="1"/>
</dbReference>
<dbReference type="PANTHER" id="PTHR46961:SF19">
    <property type="entry name" value="DYNEIN HEAVY CHAIN 5, AXONEMAL"/>
    <property type="match status" value="1"/>
</dbReference>
<gene>
    <name evidence="2" type="primary">DNAH5</name>
    <name evidence="2" type="ORF">EVAR_69945_1</name>
</gene>
<feature type="domain" description="Dynein heavy chain region D6 P-loop" evidence="1">
    <location>
        <begin position="76"/>
        <end position="120"/>
    </location>
</feature>
<comment type="caution">
    <text evidence="2">The sequence shown here is derived from an EMBL/GenBank/DDBJ whole genome shotgun (WGS) entry which is preliminary data.</text>
</comment>
<evidence type="ECO:0000313" key="3">
    <source>
        <dbReference type="Proteomes" id="UP000299102"/>
    </source>
</evidence>
<dbReference type="GO" id="GO:0008569">
    <property type="term" value="F:minus-end-directed microtubule motor activity"/>
    <property type="evidence" value="ECO:0007669"/>
    <property type="project" value="InterPro"/>
</dbReference>
<accession>A0A4C2A5R0</accession>
<evidence type="ECO:0000259" key="1">
    <source>
        <dbReference type="Pfam" id="PF03028"/>
    </source>
</evidence>
<dbReference type="GO" id="GO:0030286">
    <property type="term" value="C:dynein complex"/>
    <property type="evidence" value="ECO:0007669"/>
    <property type="project" value="InterPro"/>
</dbReference>
<dbReference type="InterPro" id="IPR026983">
    <property type="entry name" value="DHC"/>
</dbReference>
<organism evidence="2 3">
    <name type="scientific">Eumeta variegata</name>
    <name type="common">Bagworm moth</name>
    <name type="synonym">Eumeta japonica</name>
    <dbReference type="NCBI Taxonomy" id="151549"/>
    <lineage>
        <taxon>Eukaryota</taxon>
        <taxon>Metazoa</taxon>
        <taxon>Ecdysozoa</taxon>
        <taxon>Arthropoda</taxon>
        <taxon>Hexapoda</taxon>
        <taxon>Insecta</taxon>
        <taxon>Pterygota</taxon>
        <taxon>Neoptera</taxon>
        <taxon>Endopterygota</taxon>
        <taxon>Lepidoptera</taxon>
        <taxon>Glossata</taxon>
        <taxon>Ditrysia</taxon>
        <taxon>Tineoidea</taxon>
        <taxon>Psychidae</taxon>
        <taxon>Oiketicinae</taxon>
        <taxon>Eumeta</taxon>
    </lineage>
</organism>
<dbReference type="GO" id="GO:0007018">
    <property type="term" value="P:microtubule-based movement"/>
    <property type="evidence" value="ECO:0007669"/>
    <property type="project" value="InterPro"/>
</dbReference>
<dbReference type="Proteomes" id="UP000299102">
    <property type="component" value="Unassembled WGS sequence"/>
</dbReference>
<dbReference type="InterPro" id="IPR027417">
    <property type="entry name" value="P-loop_NTPase"/>
</dbReference>
<dbReference type="EMBL" id="BGZK01002479">
    <property type="protein sequence ID" value="GBP94237.1"/>
    <property type="molecule type" value="Genomic_DNA"/>
</dbReference>